<evidence type="ECO:0000313" key="2">
    <source>
        <dbReference type="EMBL" id="OCT70089.1"/>
    </source>
</evidence>
<evidence type="ECO:0000256" key="1">
    <source>
        <dbReference type="SAM" id="MobiDB-lite"/>
    </source>
</evidence>
<dbReference type="Proteomes" id="UP000694892">
    <property type="component" value="Chromosome 7S"/>
</dbReference>
<reference evidence="3" key="1">
    <citation type="journal article" date="2016" name="Nature">
        <title>Genome evolution in the allotetraploid frog Xenopus laevis.</title>
        <authorList>
            <person name="Session A.M."/>
            <person name="Uno Y."/>
            <person name="Kwon T."/>
            <person name="Chapman J.A."/>
            <person name="Toyoda A."/>
            <person name="Takahashi S."/>
            <person name="Fukui A."/>
            <person name="Hikosaka A."/>
            <person name="Suzuki A."/>
            <person name="Kondo M."/>
            <person name="van Heeringen S.J."/>
            <person name="Quigley I."/>
            <person name="Heinz S."/>
            <person name="Ogino H."/>
            <person name="Ochi H."/>
            <person name="Hellsten U."/>
            <person name="Lyons J.B."/>
            <person name="Simakov O."/>
            <person name="Putnam N."/>
            <person name="Stites J."/>
            <person name="Kuroki Y."/>
            <person name="Tanaka T."/>
            <person name="Michiue T."/>
            <person name="Watanabe M."/>
            <person name="Bogdanovic O."/>
            <person name="Lister R."/>
            <person name="Georgiou G."/>
            <person name="Paranjpe S.S."/>
            <person name="van Kruijsbergen I."/>
            <person name="Shu S."/>
            <person name="Carlson J."/>
            <person name="Kinoshita T."/>
            <person name="Ohta Y."/>
            <person name="Mawaribuchi S."/>
            <person name="Jenkins J."/>
            <person name="Grimwood J."/>
            <person name="Schmutz J."/>
            <person name="Mitros T."/>
            <person name="Mozaffari S.V."/>
            <person name="Suzuki Y."/>
            <person name="Haramoto Y."/>
            <person name="Yamamoto T.S."/>
            <person name="Takagi C."/>
            <person name="Heald R."/>
            <person name="Miller K."/>
            <person name="Haudenschild C."/>
            <person name="Kitzman J."/>
            <person name="Nakayama T."/>
            <person name="Izutsu Y."/>
            <person name="Robert J."/>
            <person name="Fortriede J."/>
            <person name="Burns K."/>
            <person name="Lotay V."/>
            <person name="Karimi K."/>
            <person name="Yasuoka Y."/>
            <person name="Dichmann D.S."/>
            <person name="Flajnik M.F."/>
            <person name="Houston D.W."/>
            <person name="Shendure J."/>
            <person name="DuPasquier L."/>
            <person name="Vize P.D."/>
            <person name="Zorn A.M."/>
            <person name="Ito M."/>
            <person name="Marcotte E.M."/>
            <person name="Wallingford J.B."/>
            <person name="Ito Y."/>
            <person name="Asashima M."/>
            <person name="Ueno N."/>
            <person name="Matsuda Y."/>
            <person name="Veenstra G.J."/>
            <person name="Fujiyama A."/>
            <person name="Harland R.M."/>
            <person name="Taira M."/>
            <person name="Rokhsar D.S."/>
        </authorList>
    </citation>
    <scope>NUCLEOTIDE SEQUENCE [LARGE SCALE GENOMIC DNA]</scope>
    <source>
        <strain evidence="3">J</strain>
    </source>
</reference>
<sequence>MSNLRKDNNDNTRRTHWQIDVIYCIKCPCGLVYVRQTSWPIKTQLNEHKSTLRIYQPPQVEEILNKNQGVDGNYKKNEKKQPWQKNSHGVSKVRWQILAKGKMKIGQDKKK</sequence>
<proteinExistence type="predicted"/>
<protein>
    <submittedName>
        <fullName evidence="2">Uncharacterized protein</fullName>
    </submittedName>
</protein>
<gene>
    <name evidence="2" type="ORF">XELAEV_18037010mg</name>
</gene>
<feature type="region of interest" description="Disordered" evidence="1">
    <location>
        <begin position="70"/>
        <end position="90"/>
    </location>
</feature>
<dbReference type="AlphaFoldDB" id="A0A974CBD5"/>
<dbReference type="EMBL" id="CM004479">
    <property type="protein sequence ID" value="OCT70089.1"/>
    <property type="molecule type" value="Genomic_DNA"/>
</dbReference>
<accession>A0A974CBD5</accession>
<name>A0A974CBD5_XENLA</name>
<evidence type="ECO:0000313" key="3">
    <source>
        <dbReference type="Proteomes" id="UP000694892"/>
    </source>
</evidence>
<organism evidence="2 3">
    <name type="scientific">Xenopus laevis</name>
    <name type="common">African clawed frog</name>
    <dbReference type="NCBI Taxonomy" id="8355"/>
    <lineage>
        <taxon>Eukaryota</taxon>
        <taxon>Metazoa</taxon>
        <taxon>Chordata</taxon>
        <taxon>Craniata</taxon>
        <taxon>Vertebrata</taxon>
        <taxon>Euteleostomi</taxon>
        <taxon>Amphibia</taxon>
        <taxon>Batrachia</taxon>
        <taxon>Anura</taxon>
        <taxon>Pipoidea</taxon>
        <taxon>Pipidae</taxon>
        <taxon>Xenopodinae</taxon>
        <taxon>Xenopus</taxon>
        <taxon>Xenopus</taxon>
    </lineage>
</organism>